<accession>A0A6N8SJN0</accession>
<feature type="transmembrane region" description="Helical" evidence="1">
    <location>
        <begin position="238"/>
        <end position="258"/>
    </location>
</feature>
<evidence type="ECO:0000256" key="1">
    <source>
        <dbReference type="SAM" id="Phobius"/>
    </source>
</evidence>
<evidence type="ECO:0000313" key="3">
    <source>
        <dbReference type="EMBL" id="MXN49295.1"/>
    </source>
</evidence>
<feature type="transmembrane region" description="Helical" evidence="1">
    <location>
        <begin position="182"/>
        <end position="200"/>
    </location>
</feature>
<keyword evidence="4" id="KW-1185">Reference proteome</keyword>
<evidence type="ECO:0000313" key="4">
    <source>
        <dbReference type="Proteomes" id="UP000435802"/>
    </source>
</evidence>
<evidence type="ECO:0000259" key="2">
    <source>
        <dbReference type="Pfam" id="PF00892"/>
    </source>
</evidence>
<dbReference type="GO" id="GO:0016020">
    <property type="term" value="C:membrane"/>
    <property type="evidence" value="ECO:0007669"/>
    <property type="project" value="InterPro"/>
</dbReference>
<feature type="transmembrane region" description="Helical" evidence="1">
    <location>
        <begin position="264"/>
        <end position="282"/>
    </location>
</feature>
<reference evidence="3 4" key="1">
    <citation type="submission" date="2019-12" db="EMBL/GenBank/DDBJ databases">
        <title>Shinella kummerowiae sp. nov., a symbiotic bacterium isolated from root nodules of the herbal legume Kummerowia stipulacea.</title>
        <authorList>
            <person name="Gao J."/>
        </authorList>
    </citation>
    <scope>NUCLEOTIDE SEQUENCE [LARGE SCALE GENOMIC DNA]</scope>
    <source>
        <strain evidence="3 4">CCBAU 25048</strain>
    </source>
</reference>
<keyword evidence="1" id="KW-1133">Transmembrane helix</keyword>
<feature type="transmembrane region" description="Helical" evidence="1">
    <location>
        <begin position="151"/>
        <end position="170"/>
    </location>
</feature>
<dbReference type="Proteomes" id="UP000435802">
    <property type="component" value="Unassembled WGS sequence"/>
</dbReference>
<dbReference type="PANTHER" id="PTHR22911:SF135">
    <property type="entry name" value="BLR4310 PROTEIN"/>
    <property type="match status" value="1"/>
</dbReference>
<keyword evidence="1" id="KW-0812">Transmembrane</keyword>
<name>A0A6N8SJN0_9HYPH</name>
<keyword evidence="1" id="KW-0472">Membrane</keyword>
<sequence length="289" mass="29968">MNPDHSPVLRGVLVGIAAQSVFSVHDACAKWLTQSYSVFQVISMQAMVSGTLVALALILSGQAKRTAIRDPRGLALRGTLAATGALASFYAYTVLPLADVYAIIFCAPLMVTAVSAPLLGERVKGKEWLAIAAGFCGVLIVINPAGQALSLGHAAALVCAFVSVAVTLLLRSSANQGSRFMLVGAVSVGHFLVGLPGFMLSARPPAAGDLPVIILGGAAMAGAQFLMVQSLRMAPAALVAPAQYLKLVWGLIFGFLVFGDYPKLHMLAGAAIVILSVLYLLGRSRAPQV</sequence>
<feature type="transmembrane region" description="Helical" evidence="1">
    <location>
        <begin position="41"/>
        <end position="62"/>
    </location>
</feature>
<protein>
    <submittedName>
        <fullName evidence="3">EamA family transporter</fullName>
    </submittedName>
</protein>
<proteinExistence type="predicted"/>
<comment type="caution">
    <text evidence="3">The sequence shown here is derived from an EMBL/GenBank/DDBJ whole genome shotgun (WGS) entry which is preliminary data.</text>
</comment>
<feature type="domain" description="EamA" evidence="2">
    <location>
        <begin position="151"/>
        <end position="280"/>
    </location>
</feature>
<dbReference type="AlphaFoldDB" id="A0A6N8SJN0"/>
<feature type="transmembrane region" description="Helical" evidence="1">
    <location>
        <begin position="74"/>
        <end position="94"/>
    </location>
</feature>
<organism evidence="3 4">
    <name type="scientific">Shinella kummerowiae</name>
    <dbReference type="NCBI Taxonomy" id="417745"/>
    <lineage>
        <taxon>Bacteria</taxon>
        <taxon>Pseudomonadati</taxon>
        <taxon>Pseudomonadota</taxon>
        <taxon>Alphaproteobacteria</taxon>
        <taxon>Hyphomicrobiales</taxon>
        <taxon>Rhizobiaceae</taxon>
        <taxon>Shinella</taxon>
    </lineage>
</organism>
<feature type="domain" description="EamA" evidence="2">
    <location>
        <begin position="10"/>
        <end position="142"/>
    </location>
</feature>
<gene>
    <name evidence="3" type="ORF">GR138_29285</name>
</gene>
<feature type="transmembrane region" description="Helical" evidence="1">
    <location>
        <begin position="206"/>
        <end position="226"/>
    </location>
</feature>
<feature type="transmembrane region" description="Helical" evidence="1">
    <location>
        <begin position="100"/>
        <end position="120"/>
    </location>
</feature>
<dbReference type="PANTHER" id="PTHR22911">
    <property type="entry name" value="ACYL-MALONYL CONDENSING ENZYME-RELATED"/>
    <property type="match status" value="1"/>
</dbReference>
<feature type="transmembrane region" description="Helical" evidence="1">
    <location>
        <begin position="127"/>
        <end position="145"/>
    </location>
</feature>
<dbReference type="InterPro" id="IPR037185">
    <property type="entry name" value="EmrE-like"/>
</dbReference>
<dbReference type="SUPFAM" id="SSF103481">
    <property type="entry name" value="Multidrug resistance efflux transporter EmrE"/>
    <property type="match status" value="2"/>
</dbReference>
<dbReference type="OrthoDB" id="7818056at2"/>
<dbReference type="RefSeq" id="WP_160862774.1">
    <property type="nucleotide sequence ID" value="NZ_JAODWE010000018.1"/>
</dbReference>
<dbReference type="EMBL" id="WUMK01000018">
    <property type="protein sequence ID" value="MXN49295.1"/>
    <property type="molecule type" value="Genomic_DNA"/>
</dbReference>
<dbReference type="InterPro" id="IPR000620">
    <property type="entry name" value="EamA_dom"/>
</dbReference>
<dbReference type="Pfam" id="PF00892">
    <property type="entry name" value="EamA"/>
    <property type="match status" value="2"/>
</dbReference>